<reference evidence="5 6" key="1">
    <citation type="submission" date="2019-06" db="EMBL/GenBank/DDBJ databases">
        <title>Whole genome shotgun sequence of Glutamicibacter uratoxydans NBRC 15515.</title>
        <authorList>
            <person name="Hosoyama A."/>
            <person name="Uohara A."/>
            <person name="Ohji S."/>
            <person name="Ichikawa N."/>
        </authorList>
    </citation>
    <scope>NUCLEOTIDE SEQUENCE [LARGE SCALE GENOMIC DNA]</scope>
    <source>
        <strain evidence="5 6">NBRC 15515</strain>
    </source>
</reference>
<dbReference type="SMART" id="SM00450">
    <property type="entry name" value="RHOD"/>
    <property type="match status" value="1"/>
</dbReference>
<dbReference type="InterPro" id="IPR000594">
    <property type="entry name" value="ThiF_NAD_FAD-bd"/>
</dbReference>
<dbReference type="Pfam" id="PF00899">
    <property type="entry name" value="ThiF"/>
    <property type="match status" value="1"/>
</dbReference>
<accession>A0A4Y4DT64</accession>
<evidence type="ECO:0000259" key="4">
    <source>
        <dbReference type="PROSITE" id="PS50206"/>
    </source>
</evidence>
<dbReference type="Pfam" id="PF00581">
    <property type="entry name" value="Rhodanese"/>
    <property type="match status" value="1"/>
</dbReference>
<dbReference type="OrthoDB" id="9804286at2"/>
<dbReference type="CDD" id="cd00158">
    <property type="entry name" value="RHOD"/>
    <property type="match status" value="1"/>
</dbReference>
<dbReference type="InterPro" id="IPR045886">
    <property type="entry name" value="ThiF/MoeB/HesA"/>
</dbReference>
<proteinExistence type="predicted"/>
<dbReference type="AlphaFoldDB" id="A0A4Y4DT64"/>
<dbReference type="CDD" id="cd00757">
    <property type="entry name" value="ThiF_MoeB_HesA_family"/>
    <property type="match status" value="1"/>
</dbReference>
<evidence type="ECO:0000256" key="1">
    <source>
        <dbReference type="ARBA" id="ARBA00022679"/>
    </source>
</evidence>
<dbReference type="PROSITE" id="PS50206">
    <property type="entry name" value="RHODANESE_3"/>
    <property type="match status" value="1"/>
</dbReference>
<gene>
    <name evidence="5" type="primary">moeZ_2</name>
    <name evidence="5" type="ORF">AUR04nite_33850</name>
</gene>
<feature type="domain" description="Rhodanese" evidence="4">
    <location>
        <begin position="293"/>
        <end position="385"/>
    </location>
</feature>
<dbReference type="GO" id="GO:0004792">
    <property type="term" value="F:thiosulfate-cyanide sulfurtransferase activity"/>
    <property type="evidence" value="ECO:0007669"/>
    <property type="project" value="TreeGrafter"/>
</dbReference>
<dbReference type="InterPro" id="IPR035985">
    <property type="entry name" value="Ubiquitin-activating_enz"/>
</dbReference>
<dbReference type="PANTHER" id="PTHR10953:SF102">
    <property type="entry name" value="ADENYLYLTRANSFERASE AND SULFURTRANSFERASE MOCS3"/>
    <property type="match status" value="1"/>
</dbReference>
<keyword evidence="2" id="KW-0547">Nucleotide-binding</keyword>
<dbReference type="Proteomes" id="UP000316612">
    <property type="component" value="Unassembled WGS sequence"/>
</dbReference>
<evidence type="ECO:0000256" key="2">
    <source>
        <dbReference type="ARBA" id="ARBA00022741"/>
    </source>
</evidence>
<dbReference type="GO" id="GO:0005524">
    <property type="term" value="F:ATP binding"/>
    <property type="evidence" value="ECO:0007669"/>
    <property type="project" value="UniProtKB-KW"/>
</dbReference>
<comment type="caution">
    <text evidence="5">The sequence shown here is derived from an EMBL/GenBank/DDBJ whole genome shotgun (WGS) entry which is preliminary data.</text>
</comment>
<organism evidence="5 6">
    <name type="scientific">Glutamicibacter uratoxydans</name>
    <name type="common">Arthrobacter uratoxydans</name>
    <dbReference type="NCBI Taxonomy" id="43667"/>
    <lineage>
        <taxon>Bacteria</taxon>
        <taxon>Bacillati</taxon>
        <taxon>Actinomycetota</taxon>
        <taxon>Actinomycetes</taxon>
        <taxon>Micrococcales</taxon>
        <taxon>Micrococcaceae</taxon>
        <taxon>Glutamicibacter</taxon>
    </lineage>
</organism>
<dbReference type="InterPro" id="IPR001763">
    <property type="entry name" value="Rhodanese-like_dom"/>
</dbReference>
<dbReference type="GO" id="GO:0016779">
    <property type="term" value="F:nucleotidyltransferase activity"/>
    <property type="evidence" value="ECO:0007669"/>
    <property type="project" value="UniProtKB-KW"/>
</dbReference>
<dbReference type="RefSeq" id="WP_141367370.1">
    <property type="nucleotide sequence ID" value="NZ_BAAAJL010000010.1"/>
</dbReference>
<dbReference type="Gene3D" id="3.40.250.10">
    <property type="entry name" value="Rhodanese-like domain"/>
    <property type="match status" value="1"/>
</dbReference>
<evidence type="ECO:0000313" key="5">
    <source>
        <dbReference type="EMBL" id="GED07853.1"/>
    </source>
</evidence>
<keyword evidence="6" id="KW-1185">Reference proteome</keyword>
<dbReference type="Gene3D" id="3.40.50.720">
    <property type="entry name" value="NAD(P)-binding Rossmann-like Domain"/>
    <property type="match status" value="1"/>
</dbReference>
<name>A0A4Y4DT64_GLUUR</name>
<sequence length="387" mass="41134">MSLAPAAQRAPLVEPAAELDRGQLARYSRHLTLPGVGQLGQRRILNAKVLVIGAGGLGSPIANYLIAAGVGTLAVLDDDTVESSNLQRQSMHRQQDVGARKVDSVTRLASELNDSVEVIAIPERLSTQNALQLFTDYDLVIDGSDNFATRYLSNDAAEITGTPLVWGTLFQFSGQVSVFDPRTGPMLRDLFPEIPDADSVPSCAEGGVFGALCGVVGSLMAVEALKLITGVGETLSGKLWLYDALNSTVRTLGFERDPQREPVTELGDYQPVLCAVGPAIEQIDAQELEQLRAGGETLVIDVREGWERELAAIPGSTHIPLGRVLDEGWGAIDLAGVRHLVLACKSGVRSQQAAVALSTGAPAVQLLNLSGGTVGWYAQIRGEELTY</sequence>
<evidence type="ECO:0000256" key="3">
    <source>
        <dbReference type="ARBA" id="ARBA00022840"/>
    </source>
</evidence>
<keyword evidence="5" id="KW-0548">Nucleotidyltransferase</keyword>
<dbReference type="GO" id="GO:0005829">
    <property type="term" value="C:cytosol"/>
    <property type="evidence" value="ECO:0007669"/>
    <property type="project" value="TreeGrafter"/>
</dbReference>
<keyword evidence="3" id="KW-0067">ATP-binding</keyword>
<dbReference type="GO" id="GO:0008146">
    <property type="term" value="F:sulfotransferase activity"/>
    <property type="evidence" value="ECO:0007669"/>
    <property type="project" value="TreeGrafter"/>
</dbReference>
<dbReference type="InterPro" id="IPR036873">
    <property type="entry name" value="Rhodanese-like_dom_sf"/>
</dbReference>
<dbReference type="FunFam" id="3.40.50.720:FF:000033">
    <property type="entry name" value="Adenylyltransferase and sulfurtransferase MOCS3"/>
    <property type="match status" value="1"/>
</dbReference>
<keyword evidence="1 5" id="KW-0808">Transferase</keyword>
<dbReference type="PANTHER" id="PTHR10953">
    <property type="entry name" value="UBIQUITIN-ACTIVATING ENZYME E1"/>
    <property type="match status" value="1"/>
</dbReference>
<dbReference type="SUPFAM" id="SSF69572">
    <property type="entry name" value="Activating enzymes of the ubiquitin-like proteins"/>
    <property type="match status" value="1"/>
</dbReference>
<dbReference type="EMBL" id="BJNY01000029">
    <property type="protein sequence ID" value="GED07853.1"/>
    <property type="molecule type" value="Genomic_DNA"/>
</dbReference>
<evidence type="ECO:0000313" key="6">
    <source>
        <dbReference type="Proteomes" id="UP000316612"/>
    </source>
</evidence>
<protein>
    <submittedName>
        <fullName evidence="5">Adenylyltransferase/sulfurtransferase MoeZ</fullName>
    </submittedName>
</protein>
<dbReference type="GO" id="GO:0008641">
    <property type="term" value="F:ubiquitin-like modifier activating enzyme activity"/>
    <property type="evidence" value="ECO:0007669"/>
    <property type="project" value="InterPro"/>
</dbReference>